<evidence type="ECO:0000256" key="1">
    <source>
        <dbReference type="ARBA" id="ARBA00003134"/>
    </source>
</evidence>
<dbReference type="HAMAP" id="MF_00500">
    <property type="entry name" value="Ribosomal_bS20"/>
    <property type="match status" value="1"/>
</dbReference>
<feature type="region of interest" description="Disordered" evidence="9">
    <location>
        <begin position="1"/>
        <end position="28"/>
    </location>
</feature>
<evidence type="ECO:0000313" key="10">
    <source>
        <dbReference type="EMBL" id="AKS42515.1"/>
    </source>
</evidence>
<dbReference type="InterPro" id="IPR002583">
    <property type="entry name" value="Ribosomal_bS20"/>
</dbReference>
<dbReference type="SUPFAM" id="SSF46992">
    <property type="entry name" value="Ribosomal protein S20"/>
    <property type="match status" value="1"/>
</dbReference>
<evidence type="ECO:0000256" key="3">
    <source>
        <dbReference type="ARBA" id="ARBA00022730"/>
    </source>
</evidence>
<dbReference type="AlphaFoldDB" id="A0A0K0XXW2"/>
<dbReference type="InterPro" id="IPR036510">
    <property type="entry name" value="Ribosomal_bS20_sf"/>
</dbReference>
<protein>
    <recommendedName>
        <fullName evidence="7 8">Small ribosomal subunit protein bS20</fullName>
    </recommendedName>
</protein>
<dbReference type="GO" id="GO:0003735">
    <property type="term" value="F:structural constituent of ribosome"/>
    <property type="evidence" value="ECO:0007669"/>
    <property type="project" value="InterPro"/>
</dbReference>
<dbReference type="STRING" id="1579979.WM2015_2152"/>
<keyword evidence="6 8" id="KW-0687">Ribonucleoprotein</keyword>
<comment type="function">
    <text evidence="1 8">Binds directly to 16S ribosomal RNA.</text>
</comment>
<evidence type="ECO:0000256" key="6">
    <source>
        <dbReference type="ARBA" id="ARBA00023274"/>
    </source>
</evidence>
<dbReference type="Gene3D" id="1.20.58.110">
    <property type="entry name" value="Ribosomal protein S20"/>
    <property type="match status" value="1"/>
</dbReference>
<dbReference type="KEGG" id="wma:WM2015_2152"/>
<dbReference type="RefSeq" id="WP_049726070.1">
    <property type="nucleotide sequence ID" value="NZ_CP012154.1"/>
</dbReference>
<dbReference type="Proteomes" id="UP000066624">
    <property type="component" value="Chromosome"/>
</dbReference>
<dbReference type="GO" id="GO:0070181">
    <property type="term" value="F:small ribosomal subunit rRNA binding"/>
    <property type="evidence" value="ECO:0007669"/>
    <property type="project" value="TreeGrafter"/>
</dbReference>
<organism evidence="10 11">
    <name type="scientific">Wenzhouxiangella marina</name>
    <dbReference type="NCBI Taxonomy" id="1579979"/>
    <lineage>
        <taxon>Bacteria</taxon>
        <taxon>Pseudomonadati</taxon>
        <taxon>Pseudomonadota</taxon>
        <taxon>Gammaproteobacteria</taxon>
        <taxon>Chromatiales</taxon>
        <taxon>Wenzhouxiangellaceae</taxon>
        <taxon>Wenzhouxiangella</taxon>
    </lineage>
</organism>
<keyword evidence="5 8" id="KW-0689">Ribosomal protein</keyword>
<dbReference type="OrthoDB" id="9807974at2"/>
<dbReference type="GO" id="GO:0006412">
    <property type="term" value="P:translation"/>
    <property type="evidence" value="ECO:0007669"/>
    <property type="project" value="UniProtKB-UniRule"/>
</dbReference>
<proteinExistence type="inferred from homology"/>
<evidence type="ECO:0000256" key="2">
    <source>
        <dbReference type="ARBA" id="ARBA00007634"/>
    </source>
</evidence>
<evidence type="ECO:0000256" key="9">
    <source>
        <dbReference type="SAM" id="MobiDB-lite"/>
    </source>
</evidence>
<dbReference type="EMBL" id="CP012154">
    <property type="protein sequence ID" value="AKS42515.1"/>
    <property type="molecule type" value="Genomic_DNA"/>
</dbReference>
<dbReference type="GO" id="GO:0015935">
    <property type="term" value="C:small ribosomal subunit"/>
    <property type="evidence" value="ECO:0007669"/>
    <property type="project" value="TreeGrafter"/>
</dbReference>
<evidence type="ECO:0000256" key="7">
    <source>
        <dbReference type="ARBA" id="ARBA00035136"/>
    </source>
</evidence>
<name>A0A0K0XXW2_9GAMM</name>
<evidence type="ECO:0000256" key="5">
    <source>
        <dbReference type="ARBA" id="ARBA00022980"/>
    </source>
</evidence>
<dbReference type="FunFam" id="1.20.58.110:FF:000001">
    <property type="entry name" value="30S ribosomal protein S20"/>
    <property type="match status" value="1"/>
</dbReference>
<comment type="similarity">
    <text evidence="2 8">Belongs to the bacterial ribosomal protein bS20 family.</text>
</comment>
<sequence>MANSVSARKRARQAERHRQHNASLRSHVRTKIKKVVNAIEAGDKKAAEEAYKAAVPAIDRSVSKGIMHANKASRHKSRLNQHIRGMSA</sequence>
<evidence type="ECO:0000256" key="4">
    <source>
        <dbReference type="ARBA" id="ARBA00022884"/>
    </source>
</evidence>
<dbReference type="PATRIC" id="fig|1579979.3.peg.2198"/>
<feature type="compositionally biased region" description="Basic residues" evidence="9">
    <location>
        <begin position="7"/>
        <end position="28"/>
    </location>
</feature>
<keyword evidence="3 8" id="KW-0699">rRNA-binding</keyword>
<evidence type="ECO:0000256" key="8">
    <source>
        <dbReference type="HAMAP-Rule" id="MF_00500"/>
    </source>
</evidence>
<keyword evidence="11" id="KW-1185">Reference proteome</keyword>
<dbReference type="GO" id="GO:0005829">
    <property type="term" value="C:cytosol"/>
    <property type="evidence" value="ECO:0007669"/>
    <property type="project" value="TreeGrafter"/>
</dbReference>
<dbReference type="PANTHER" id="PTHR33398:SF1">
    <property type="entry name" value="SMALL RIBOSOMAL SUBUNIT PROTEIN BS20C"/>
    <property type="match status" value="1"/>
</dbReference>
<evidence type="ECO:0000313" key="11">
    <source>
        <dbReference type="Proteomes" id="UP000066624"/>
    </source>
</evidence>
<dbReference type="NCBIfam" id="TIGR00029">
    <property type="entry name" value="S20"/>
    <property type="match status" value="1"/>
</dbReference>
<gene>
    <name evidence="8" type="primary">rpsT</name>
    <name evidence="10" type="ORF">WM2015_2152</name>
</gene>
<accession>A0A0K0XXW2</accession>
<reference evidence="10 11" key="1">
    <citation type="submission" date="2015-07" db="EMBL/GenBank/DDBJ databases">
        <authorList>
            <person name="Noorani M."/>
        </authorList>
    </citation>
    <scope>NUCLEOTIDE SEQUENCE [LARGE SCALE GENOMIC DNA]</scope>
    <source>
        <strain evidence="10 11">KCTC 42284</strain>
    </source>
</reference>
<dbReference type="PANTHER" id="PTHR33398">
    <property type="entry name" value="30S RIBOSOMAL PROTEIN S20"/>
    <property type="match status" value="1"/>
</dbReference>
<dbReference type="Pfam" id="PF01649">
    <property type="entry name" value="Ribosomal_S20p"/>
    <property type="match status" value="1"/>
</dbReference>
<keyword evidence="4 8" id="KW-0694">RNA-binding</keyword>